<feature type="domain" description="FLZ-type" evidence="6">
    <location>
        <begin position="51"/>
        <end position="95"/>
    </location>
</feature>
<dbReference type="AlphaFoldDB" id="A0AAD5CC15"/>
<accession>A0AAD5CC15</accession>
<comment type="caution">
    <text evidence="7">The sequence shown here is derived from an EMBL/GenBank/DDBJ whole genome shotgun (WGS) entry which is preliminary data.</text>
</comment>
<evidence type="ECO:0000313" key="7">
    <source>
        <dbReference type="EMBL" id="KAI7738615.1"/>
    </source>
</evidence>
<feature type="compositionally biased region" description="Basic residues" evidence="5">
    <location>
        <begin position="99"/>
        <end position="108"/>
    </location>
</feature>
<reference evidence="7" key="1">
    <citation type="submission" date="2022-06" db="EMBL/GenBank/DDBJ databases">
        <title>Uncovering the hologenomic basis of an extraordinary plant invasion.</title>
        <authorList>
            <person name="Bieker V.C."/>
            <person name="Martin M.D."/>
            <person name="Gilbert T."/>
            <person name="Hodgins K."/>
            <person name="Battlay P."/>
            <person name="Petersen B."/>
            <person name="Wilson J."/>
        </authorList>
    </citation>
    <scope>NUCLEOTIDE SEQUENCE</scope>
    <source>
        <strain evidence="7">AA19_3_7</strain>
        <tissue evidence="7">Leaf</tissue>
    </source>
</reference>
<protein>
    <recommendedName>
        <fullName evidence="6">FLZ-type domain-containing protein</fullName>
    </recommendedName>
</protein>
<dbReference type="Pfam" id="PF04570">
    <property type="entry name" value="zf-FLZ"/>
    <property type="match status" value="1"/>
</dbReference>
<name>A0AAD5CC15_AMBAR</name>
<dbReference type="InterPro" id="IPR044533">
    <property type="entry name" value="FLZ1/2/3"/>
</dbReference>
<dbReference type="PANTHER" id="PTHR46057">
    <property type="entry name" value="FCS-LIKE ZINC FINGER 1-RELATED"/>
    <property type="match status" value="1"/>
</dbReference>
<keyword evidence="3" id="KW-0863">Zinc-finger</keyword>
<sequence length="133" mass="15302">MDSTTITNNQSLQSITQQILFISRPTTGFGYPYYSRSGTFINGMFQEQQPHYLDSCSLCNKPLGRNRDIFMYRGDIPFCSVECREEQIEIDKSKEKKRRLKVSMKASRKKEEREKSSKSSPDYAFCSDAVVAA</sequence>
<evidence type="ECO:0000256" key="5">
    <source>
        <dbReference type="SAM" id="MobiDB-lite"/>
    </source>
</evidence>
<keyword evidence="3" id="KW-0862">Zinc</keyword>
<keyword evidence="2" id="KW-0479">Metal-binding</keyword>
<keyword evidence="8" id="KW-1185">Reference proteome</keyword>
<gene>
    <name evidence="7" type="ORF">M8C21_011476</name>
</gene>
<evidence type="ECO:0000256" key="2">
    <source>
        <dbReference type="ARBA" id="ARBA00022723"/>
    </source>
</evidence>
<dbReference type="GO" id="GO:0008270">
    <property type="term" value="F:zinc ion binding"/>
    <property type="evidence" value="ECO:0007669"/>
    <property type="project" value="UniProtKB-KW"/>
</dbReference>
<comment type="similarity">
    <text evidence="1">Belongs to the FLZ family.</text>
</comment>
<evidence type="ECO:0000313" key="8">
    <source>
        <dbReference type="Proteomes" id="UP001206925"/>
    </source>
</evidence>
<organism evidence="7 8">
    <name type="scientific">Ambrosia artemisiifolia</name>
    <name type="common">Common ragweed</name>
    <dbReference type="NCBI Taxonomy" id="4212"/>
    <lineage>
        <taxon>Eukaryota</taxon>
        <taxon>Viridiplantae</taxon>
        <taxon>Streptophyta</taxon>
        <taxon>Embryophyta</taxon>
        <taxon>Tracheophyta</taxon>
        <taxon>Spermatophyta</taxon>
        <taxon>Magnoliopsida</taxon>
        <taxon>eudicotyledons</taxon>
        <taxon>Gunneridae</taxon>
        <taxon>Pentapetalae</taxon>
        <taxon>asterids</taxon>
        <taxon>campanulids</taxon>
        <taxon>Asterales</taxon>
        <taxon>Asteraceae</taxon>
        <taxon>Asteroideae</taxon>
        <taxon>Heliantheae alliance</taxon>
        <taxon>Heliantheae</taxon>
        <taxon>Ambrosia</taxon>
    </lineage>
</organism>
<dbReference type="EMBL" id="JAMZMK010008779">
    <property type="protein sequence ID" value="KAI7738615.1"/>
    <property type="molecule type" value="Genomic_DNA"/>
</dbReference>
<dbReference type="Proteomes" id="UP001206925">
    <property type="component" value="Unassembled WGS sequence"/>
</dbReference>
<evidence type="ECO:0000259" key="6">
    <source>
        <dbReference type="PROSITE" id="PS51795"/>
    </source>
</evidence>
<evidence type="ECO:0000256" key="3">
    <source>
        <dbReference type="ARBA" id="ARBA00022771"/>
    </source>
</evidence>
<feature type="zinc finger region" description="FLZ-type" evidence="4">
    <location>
        <begin position="51"/>
        <end position="95"/>
    </location>
</feature>
<feature type="region of interest" description="Disordered" evidence="5">
    <location>
        <begin position="99"/>
        <end position="122"/>
    </location>
</feature>
<dbReference type="PANTHER" id="PTHR46057:SF9">
    <property type="entry name" value="FCS-LIKE ZINC FINGER 1"/>
    <property type="match status" value="1"/>
</dbReference>
<evidence type="ECO:0000256" key="4">
    <source>
        <dbReference type="PROSITE-ProRule" id="PRU01131"/>
    </source>
</evidence>
<proteinExistence type="inferred from homology"/>
<evidence type="ECO:0000256" key="1">
    <source>
        <dbReference type="ARBA" id="ARBA00009374"/>
    </source>
</evidence>
<dbReference type="InterPro" id="IPR007650">
    <property type="entry name" value="Zf-FLZ_dom"/>
</dbReference>
<dbReference type="PROSITE" id="PS51795">
    <property type="entry name" value="ZF_FLZ"/>
    <property type="match status" value="1"/>
</dbReference>